<evidence type="ECO:0000313" key="1">
    <source>
        <dbReference type="EMBL" id="VVA93536.1"/>
    </source>
</evidence>
<dbReference type="AlphaFoldDB" id="A0A565AVV9"/>
<name>A0A565AVV9_9BRAS</name>
<sequence>MIGEVLSLVELGVSTESPEINLVPLGVRVFTGDQKMSGYSSWFELKKKSDLSFAKMVSWAVCASSSSWMAAVQSTIQGICADEGAFVGLQLDSTEFRTKIRPLTFLGLLRASFYQLQGESSRTGQKDLVLSGNENIKETLPVTDNTSQSSSDVELEEDSSDILFQRDVKGSLVLSRSSKLGYVSTLPKAQTDEEIH</sequence>
<organism evidence="1 2">
    <name type="scientific">Arabis nemorensis</name>
    <dbReference type="NCBI Taxonomy" id="586526"/>
    <lineage>
        <taxon>Eukaryota</taxon>
        <taxon>Viridiplantae</taxon>
        <taxon>Streptophyta</taxon>
        <taxon>Embryophyta</taxon>
        <taxon>Tracheophyta</taxon>
        <taxon>Spermatophyta</taxon>
        <taxon>Magnoliopsida</taxon>
        <taxon>eudicotyledons</taxon>
        <taxon>Gunneridae</taxon>
        <taxon>Pentapetalae</taxon>
        <taxon>rosids</taxon>
        <taxon>malvids</taxon>
        <taxon>Brassicales</taxon>
        <taxon>Brassicaceae</taxon>
        <taxon>Arabideae</taxon>
        <taxon>Arabis</taxon>
    </lineage>
</organism>
<reference evidence="1" key="1">
    <citation type="submission" date="2019-07" db="EMBL/GenBank/DDBJ databases">
        <authorList>
            <person name="Dittberner H."/>
        </authorList>
    </citation>
    <scope>NUCLEOTIDE SEQUENCE [LARGE SCALE GENOMIC DNA]</scope>
</reference>
<protein>
    <submittedName>
        <fullName evidence="1">Uncharacterized protein</fullName>
    </submittedName>
</protein>
<keyword evidence="2" id="KW-1185">Reference proteome</keyword>
<proteinExistence type="predicted"/>
<dbReference type="EMBL" id="CABITT030000002">
    <property type="protein sequence ID" value="VVA93536.1"/>
    <property type="molecule type" value="Genomic_DNA"/>
</dbReference>
<gene>
    <name evidence="1" type="ORF">ANE_LOCUS3981</name>
</gene>
<accession>A0A565AVV9</accession>
<comment type="caution">
    <text evidence="1">The sequence shown here is derived from an EMBL/GenBank/DDBJ whole genome shotgun (WGS) entry which is preliminary data.</text>
</comment>
<evidence type="ECO:0000313" key="2">
    <source>
        <dbReference type="Proteomes" id="UP000489600"/>
    </source>
</evidence>
<dbReference type="Proteomes" id="UP000489600">
    <property type="component" value="Unassembled WGS sequence"/>
</dbReference>